<evidence type="ECO:0000256" key="1">
    <source>
        <dbReference type="SAM" id="Phobius"/>
    </source>
</evidence>
<reference evidence="3 4" key="1">
    <citation type="journal article" date="2016" name="Nat. Commun.">
        <title>Thousands of microbial genomes shed light on interconnected biogeochemical processes in an aquifer system.</title>
        <authorList>
            <person name="Anantharaman K."/>
            <person name="Brown C.T."/>
            <person name="Hug L.A."/>
            <person name="Sharon I."/>
            <person name="Castelle C.J."/>
            <person name="Probst A.J."/>
            <person name="Thomas B.C."/>
            <person name="Singh A."/>
            <person name="Wilkins M.J."/>
            <person name="Karaoz U."/>
            <person name="Brodie E.L."/>
            <person name="Williams K.H."/>
            <person name="Hubbard S.S."/>
            <person name="Banfield J.F."/>
        </authorList>
    </citation>
    <scope>NUCLEOTIDE SEQUENCE [LARGE SCALE GENOMIC DNA]</scope>
</reference>
<dbReference type="PANTHER" id="PTHR42709">
    <property type="entry name" value="ALKALINE PHOSPHATASE LIKE PROTEIN"/>
    <property type="match status" value="1"/>
</dbReference>
<feature type="transmembrane region" description="Helical" evidence="1">
    <location>
        <begin position="169"/>
        <end position="185"/>
    </location>
</feature>
<proteinExistence type="predicted"/>
<protein>
    <recommendedName>
        <fullName evidence="2">VTT domain-containing protein</fullName>
    </recommendedName>
</protein>
<dbReference type="GO" id="GO:0005886">
    <property type="term" value="C:plasma membrane"/>
    <property type="evidence" value="ECO:0007669"/>
    <property type="project" value="TreeGrafter"/>
</dbReference>
<keyword evidence="1" id="KW-0812">Transmembrane</keyword>
<accession>A0A1G1ZNG9</accession>
<dbReference type="Proteomes" id="UP000177942">
    <property type="component" value="Unassembled WGS sequence"/>
</dbReference>
<feature type="transmembrane region" description="Helical" evidence="1">
    <location>
        <begin position="13"/>
        <end position="38"/>
    </location>
</feature>
<dbReference type="PANTHER" id="PTHR42709:SF2">
    <property type="entry name" value="INNER MEMBRANE PROTEIN YOHD"/>
    <property type="match status" value="1"/>
</dbReference>
<feature type="transmembrane region" description="Helical" evidence="1">
    <location>
        <begin position="45"/>
        <end position="66"/>
    </location>
</feature>
<organism evidence="3 4">
    <name type="scientific">Candidatus Harrisonbacteria bacterium RIFCSPLOWO2_01_FULL_44_18</name>
    <dbReference type="NCBI Taxonomy" id="1798407"/>
    <lineage>
        <taxon>Bacteria</taxon>
        <taxon>Candidatus Harrisoniibacteriota</taxon>
    </lineage>
</organism>
<evidence type="ECO:0000313" key="4">
    <source>
        <dbReference type="Proteomes" id="UP000177942"/>
    </source>
</evidence>
<dbReference type="AlphaFoldDB" id="A0A1G1ZNG9"/>
<sequence length="200" mass="23761">MPVLEYFVLNHPLWAYLVLFLGMFIEGEVFFLTAAVFAKLGYLDWSWIAGAAFAGVVLGDVAWFYLGKFLKNTKLGFFFNSRFSAYHEWLDKNFLRRYWAMAFLSKFLYYVNRLTPLIAGWHDFEFKKFLKIHFLAAIFWTGVNLIFGYFFGLIIGIEGIRWLLRRFELFLLIMIVVFIGGEYLLKRVFSRRIQKDSRNL</sequence>
<dbReference type="Pfam" id="PF09335">
    <property type="entry name" value="VTT_dom"/>
    <property type="match status" value="1"/>
</dbReference>
<comment type="caution">
    <text evidence="3">The sequence shown here is derived from an EMBL/GenBank/DDBJ whole genome shotgun (WGS) entry which is preliminary data.</text>
</comment>
<dbReference type="InterPro" id="IPR032816">
    <property type="entry name" value="VTT_dom"/>
</dbReference>
<name>A0A1G1ZNG9_9BACT</name>
<evidence type="ECO:0000259" key="2">
    <source>
        <dbReference type="Pfam" id="PF09335"/>
    </source>
</evidence>
<feature type="transmembrane region" description="Helical" evidence="1">
    <location>
        <begin position="132"/>
        <end position="157"/>
    </location>
</feature>
<keyword evidence="1" id="KW-0472">Membrane</keyword>
<gene>
    <name evidence="3" type="ORF">A3A16_02990</name>
</gene>
<dbReference type="InterPro" id="IPR051311">
    <property type="entry name" value="DedA_domain"/>
</dbReference>
<keyword evidence="1" id="KW-1133">Transmembrane helix</keyword>
<evidence type="ECO:0000313" key="3">
    <source>
        <dbReference type="EMBL" id="OGY65387.1"/>
    </source>
</evidence>
<dbReference type="STRING" id="1798407.A3A16_02990"/>
<feature type="domain" description="VTT" evidence="2">
    <location>
        <begin position="27"/>
        <end position="149"/>
    </location>
</feature>
<dbReference type="EMBL" id="MHJJ01000011">
    <property type="protein sequence ID" value="OGY65387.1"/>
    <property type="molecule type" value="Genomic_DNA"/>
</dbReference>